<evidence type="ECO:0000313" key="14">
    <source>
        <dbReference type="Proteomes" id="UP001242010"/>
    </source>
</evidence>
<dbReference type="PANTHER" id="PTHR43065">
    <property type="entry name" value="SENSOR HISTIDINE KINASE"/>
    <property type="match status" value="1"/>
</dbReference>
<evidence type="ECO:0000259" key="12">
    <source>
        <dbReference type="PROSITE" id="PS50885"/>
    </source>
</evidence>
<dbReference type="CDD" id="cd00082">
    <property type="entry name" value="HisKA"/>
    <property type="match status" value="1"/>
</dbReference>
<dbReference type="SMART" id="SM00304">
    <property type="entry name" value="HAMP"/>
    <property type="match status" value="1"/>
</dbReference>
<dbReference type="CDD" id="cd00075">
    <property type="entry name" value="HATPase"/>
    <property type="match status" value="1"/>
</dbReference>
<evidence type="ECO:0000256" key="1">
    <source>
        <dbReference type="ARBA" id="ARBA00000085"/>
    </source>
</evidence>
<evidence type="ECO:0000256" key="6">
    <source>
        <dbReference type="ARBA" id="ARBA00022741"/>
    </source>
</evidence>
<evidence type="ECO:0000256" key="10">
    <source>
        <dbReference type="SAM" id="Coils"/>
    </source>
</evidence>
<reference evidence="14" key="1">
    <citation type="journal article" date="2023" name="Int. J. Syst. Evol. Microbiol.">
        <title>Mesoterricola silvestris gen. nov., sp. nov., Mesoterricola sediminis sp. nov., Geothrix oryzae sp. nov., Geothrix edaphica sp. nov., Geothrix rubra sp. nov., and Geothrix limicola sp. nov., six novel members of Acidobacteriota isolated from soils.</title>
        <authorList>
            <person name="Itoh H."/>
            <person name="Sugisawa Y."/>
            <person name="Mise K."/>
            <person name="Xu Z."/>
            <person name="Kuniyasu M."/>
            <person name="Ushijima N."/>
            <person name="Kawano K."/>
            <person name="Kobayashi E."/>
            <person name="Shiratori Y."/>
            <person name="Masuda Y."/>
            <person name="Senoo K."/>
        </authorList>
    </citation>
    <scope>NUCLEOTIDE SEQUENCE [LARGE SCALE GENOMIC DNA]</scope>
    <source>
        <strain evidence="14">Red222</strain>
    </source>
</reference>
<dbReference type="InterPro" id="IPR003661">
    <property type="entry name" value="HisK_dim/P_dom"/>
</dbReference>
<dbReference type="CDD" id="cd06225">
    <property type="entry name" value="HAMP"/>
    <property type="match status" value="1"/>
</dbReference>
<sequence length="539" mass="60103">MLRRVRIRPLAWLRSVHAKLFLLLGLVTSLLTVAVAYSITRNSRRELENYSRKLVIEAAGTVETDIVERDPGFKDPDKLDQLLDSIAGPDRSIFQIDVFKRVGKSNEVELVRSSGDEVNVEWGPEIGSYLSITKPQAELVDLNTGGRAWKVYQPIHNHKPGQPPIGLVRAYCDLERWEVVWSNNFNKTLHTLPGVLLGEFILLWLILRVLISDPIEAMVLAMQQLERGEAQARVPIKRSDELGLIAARFNEMAVQLQRAGEEREALIREIRGLNANLQDRIDAALSELQAKNAELAAMAERMALLREELSGQERLAVAGQLAATFAHEVGTPLNLVNGHLQLMDAQPDLPDRLRERLHVIHAQIQRVGDIVRRMLDLTRRPQLHREPQAFTDLLDDLQQLWTPTLTSHGITVETEVPADCRLDVDRKQMEQLFLNLMKNAVDAMPAGGTVRLAAGPAEDSTPNGPWWELRFSDSGQGIPADLLSQVFRPMFTTKPEGKGTGLGLSICREIVRNHGGDIRLDSTEGKGTCVVFTLPGAVA</sequence>
<dbReference type="InterPro" id="IPR003594">
    <property type="entry name" value="HATPase_dom"/>
</dbReference>
<evidence type="ECO:0000256" key="2">
    <source>
        <dbReference type="ARBA" id="ARBA00004370"/>
    </source>
</evidence>
<evidence type="ECO:0000256" key="4">
    <source>
        <dbReference type="ARBA" id="ARBA00022553"/>
    </source>
</evidence>
<evidence type="ECO:0000259" key="11">
    <source>
        <dbReference type="PROSITE" id="PS50109"/>
    </source>
</evidence>
<dbReference type="Proteomes" id="UP001242010">
    <property type="component" value="Chromosome"/>
</dbReference>
<protein>
    <recommendedName>
        <fullName evidence="3">histidine kinase</fullName>
        <ecNumber evidence="3">2.7.13.3</ecNumber>
    </recommendedName>
</protein>
<keyword evidence="14" id="KW-1185">Reference proteome</keyword>
<dbReference type="PRINTS" id="PR00344">
    <property type="entry name" value="BCTRLSENSOR"/>
</dbReference>
<feature type="domain" description="HAMP" evidence="12">
    <location>
        <begin position="209"/>
        <end position="261"/>
    </location>
</feature>
<evidence type="ECO:0000313" key="13">
    <source>
        <dbReference type="EMBL" id="BDU70734.1"/>
    </source>
</evidence>
<evidence type="ECO:0000256" key="7">
    <source>
        <dbReference type="ARBA" id="ARBA00022777"/>
    </source>
</evidence>
<dbReference type="SUPFAM" id="SSF158472">
    <property type="entry name" value="HAMP domain-like"/>
    <property type="match status" value="1"/>
</dbReference>
<comment type="catalytic activity">
    <reaction evidence="1">
        <text>ATP + protein L-histidine = ADP + protein N-phospho-L-histidine.</text>
        <dbReference type="EC" id="2.7.13.3"/>
    </reaction>
</comment>
<dbReference type="SMART" id="SM00388">
    <property type="entry name" value="HisKA"/>
    <property type="match status" value="1"/>
</dbReference>
<dbReference type="Pfam" id="PF00512">
    <property type="entry name" value="HisKA"/>
    <property type="match status" value="1"/>
</dbReference>
<dbReference type="PANTHER" id="PTHR43065:SF10">
    <property type="entry name" value="PEROXIDE STRESS-ACTIVATED HISTIDINE KINASE MAK3"/>
    <property type="match status" value="1"/>
</dbReference>
<gene>
    <name evidence="13" type="ORF">GETHOR_28350</name>
</gene>
<keyword evidence="4" id="KW-0597">Phosphoprotein</keyword>
<keyword evidence="7" id="KW-0418">Kinase</keyword>
<dbReference type="InterPro" id="IPR005467">
    <property type="entry name" value="His_kinase_dom"/>
</dbReference>
<keyword evidence="10" id="KW-0175">Coiled coil</keyword>
<organism evidence="13 14">
    <name type="scientific">Geothrix oryzae</name>
    <dbReference type="NCBI Taxonomy" id="2927975"/>
    <lineage>
        <taxon>Bacteria</taxon>
        <taxon>Pseudomonadati</taxon>
        <taxon>Acidobacteriota</taxon>
        <taxon>Holophagae</taxon>
        <taxon>Holophagales</taxon>
        <taxon>Holophagaceae</taxon>
        <taxon>Geothrix</taxon>
    </lineage>
</organism>
<comment type="subcellular location">
    <subcellularLocation>
        <location evidence="2">Membrane</location>
    </subcellularLocation>
</comment>
<dbReference type="InterPro" id="IPR036097">
    <property type="entry name" value="HisK_dim/P_sf"/>
</dbReference>
<dbReference type="RefSeq" id="WP_286354433.1">
    <property type="nucleotide sequence ID" value="NZ_AP027079.1"/>
</dbReference>
<dbReference type="PROSITE" id="PS50885">
    <property type="entry name" value="HAMP"/>
    <property type="match status" value="1"/>
</dbReference>
<feature type="coiled-coil region" evidence="10">
    <location>
        <begin position="249"/>
        <end position="315"/>
    </location>
</feature>
<name>A0ABM8DUI3_9BACT</name>
<dbReference type="SUPFAM" id="SSF55874">
    <property type="entry name" value="ATPase domain of HSP90 chaperone/DNA topoisomerase II/histidine kinase"/>
    <property type="match status" value="1"/>
</dbReference>
<evidence type="ECO:0000256" key="9">
    <source>
        <dbReference type="ARBA" id="ARBA00023012"/>
    </source>
</evidence>
<proteinExistence type="predicted"/>
<feature type="domain" description="Histidine kinase" evidence="11">
    <location>
        <begin position="324"/>
        <end position="538"/>
    </location>
</feature>
<evidence type="ECO:0000256" key="3">
    <source>
        <dbReference type="ARBA" id="ARBA00012438"/>
    </source>
</evidence>
<keyword evidence="5" id="KW-0808">Transferase</keyword>
<dbReference type="Pfam" id="PF02518">
    <property type="entry name" value="HATPase_c"/>
    <property type="match status" value="1"/>
</dbReference>
<dbReference type="EMBL" id="AP027079">
    <property type="protein sequence ID" value="BDU70734.1"/>
    <property type="molecule type" value="Genomic_DNA"/>
</dbReference>
<dbReference type="Pfam" id="PF00672">
    <property type="entry name" value="HAMP"/>
    <property type="match status" value="1"/>
</dbReference>
<dbReference type="Gene3D" id="3.30.565.10">
    <property type="entry name" value="Histidine kinase-like ATPase, C-terminal domain"/>
    <property type="match status" value="1"/>
</dbReference>
<dbReference type="InterPro" id="IPR003660">
    <property type="entry name" value="HAMP_dom"/>
</dbReference>
<dbReference type="InterPro" id="IPR004358">
    <property type="entry name" value="Sig_transdc_His_kin-like_C"/>
</dbReference>
<dbReference type="SMART" id="SM00387">
    <property type="entry name" value="HATPase_c"/>
    <property type="match status" value="1"/>
</dbReference>
<dbReference type="InterPro" id="IPR036890">
    <property type="entry name" value="HATPase_C_sf"/>
</dbReference>
<dbReference type="EC" id="2.7.13.3" evidence="3"/>
<keyword evidence="6" id="KW-0547">Nucleotide-binding</keyword>
<dbReference type="SUPFAM" id="SSF47384">
    <property type="entry name" value="Homodimeric domain of signal transducing histidine kinase"/>
    <property type="match status" value="1"/>
</dbReference>
<dbReference type="Gene3D" id="1.10.287.130">
    <property type="match status" value="1"/>
</dbReference>
<keyword evidence="9" id="KW-0902">Two-component regulatory system</keyword>
<accession>A0ABM8DUI3</accession>
<evidence type="ECO:0000256" key="8">
    <source>
        <dbReference type="ARBA" id="ARBA00022840"/>
    </source>
</evidence>
<keyword evidence="8" id="KW-0067">ATP-binding</keyword>
<dbReference type="PROSITE" id="PS50109">
    <property type="entry name" value="HIS_KIN"/>
    <property type="match status" value="1"/>
</dbReference>
<dbReference type="Gene3D" id="6.10.340.10">
    <property type="match status" value="1"/>
</dbReference>
<evidence type="ECO:0000256" key="5">
    <source>
        <dbReference type="ARBA" id="ARBA00022679"/>
    </source>
</evidence>